<gene>
    <name evidence="10" type="ORF">COW25_01360</name>
</gene>
<evidence type="ECO:0000256" key="4">
    <source>
        <dbReference type="ARBA" id="ARBA00022741"/>
    </source>
</evidence>
<dbReference type="Pfam" id="PF02785">
    <property type="entry name" value="Biotin_carb_C"/>
    <property type="match status" value="1"/>
</dbReference>
<keyword evidence="5 7" id="KW-0067">ATP-binding</keyword>
<dbReference type="PROSITE" id="PS50979">
    <property type="entry name" value="BC"/>
    <property type="match status" value="1"/>
</dbReference>
<evidence type="ECO:0000256" key="2">
    <source>
        <dbReference type="ARBA" id="ARBA00013263"/>
    </source>
</evidence>
<dbReference type="PANTHER" id="PTHR48095:SF2">
    <property type="entry name" value="BIOTIN CARBOXYLASE, CHLOROPLASTIC"/>
    <property type="match status" value="1"/>
</dbReference>
<name>A0A2M7H1C8_9BACT</name>
<evidence type="ECO:0000313" key="10">
    <source>
        <dbReference type="EMBL" id="PIW35007.1"/>
    </source>
</evidence>
<dbReference type="SMART" id="SM00878">
    <property type="entry name" value="Biotin_carb_C"/>
    <property type="match status" value="1"/>
</dbReference>
<dbReference type="InterPro" id="IPR016185">
    <property type="entry name" value="PreATP-grasp_dom_sf"/>
</dbReference>
<dbReference type="SUPFAM" id="SSF52440">
    <property type="entry name" value="PreATP-grasp domain"/>
    <property type="match status" value="1"/>
</dbReference>
<comment type="caution">
    <text evidence="10">The sequence shown here is derived from an EMBL/GenBank/DDBJ whole genome shotgun (WGS) entry which is preliminary data.</text>
</comment>
<proteinExistence type="predicted"/>
<dbReference type="GO" id="GO:0046872">
    <property type="term" value="F:metal ion binding"/>
    <property type="evidence" value="ECO:0007669"/>
    <property type="project" value="InterPro"/>
</dbReference>
<dbReference type="PROSITE" id="PS50975">
    <property type="entry name" value="ATP_GRASP"/>
    <property type="match status" value="1"/>
</dbReference>
<protein>
    <recommendedName>
        <fullName evidence="2">biotin carboxylase</fullName>
        <ecNumber evidence="2">6.3.4.14</ecNumber>
    </recommendedName>
</protein>
<feature type="domain" description="ATP-grasp" evidence="8">
    <location>
        <begin position="122"/>
        <end position="321"/>
    </location>
</feature>
<dbReference type="AlphaFoldDB" id="A0A2M7H1C8"/>
<dbReference type="PROSITE" id="PS00867">
    <property type="entry name" value="CPSASE_2"/>
    <property type="match status" value="1"/>
</dbReference>
<evidence type="ECO:0000256" key="5">
    <source>
        <dbReference type="ARBA" id="ARBA00022840"/>
    </source>
</evidence>
<dbReference type="InterPro" id="IPR005482">
    <property type="entry name" value="Biotin_COase_C"/>
</dbReference>
<accession>A0A2M7H1C8</accession>
<evidence type="ECO:0000256" key="1">
    <source>
        <dbReference type="ARBA" id="ARBA00003761"/>
    </source>
</evidence>
<feature type="domain" description="Biotin carboxylation" evidence="9">
    <location>
        <begin position="2"/>
        <end position="450"/>
    </location>
</feature>
<dbReference type="Gene3D" id="3.30.470.20">
    <property type="entry name" value="ATP-grasp fold, B domain"/>
    <property type="match status" value="1"/>
</dbReference>
<evidence type="ECO:0000256" key="7">
    <source>
        <dbReference type="PROSITE-ProRule" id="PRU00409"/>
    </source>
</evidence>
<dbReference type="InterPro" id="IPR011761">
    <property type="entry name" value="ATP-grasp"/>
</dbReference>
<evidence type="ECO:0000259" key="9">
    <source>
        <dbReference type="PROSITE" id="PS50979"/>
    </source>
</evidence>
<sequence>MEIKKILVANRGEIALRIIRTCKEMGIKTVALCPLPGQESNFLETNLANEYYFLEKEGAQGYLDQKRIIEIAKIAGADAIHPGYGFLAENWRFAKLCQKKHLKFIGPHFKVLRRLEDKIEAKRIAQKVGIPTLPASEGSIKTKEDLFKWVLKIRPPFVLKARRGGGGIGIRVINGEVSFGEIFSISLGVQRQMATAFTDIDFFLEKYLPGARHIEFQILGDGEKFLHLGERECTIQRRFQKLLEESPSTFLDEGKREEMGELAVRLARELRYQGVGTIEFLVDQDKNFYFLEVNPRIQVEHPVTEAITGIDLVEQQIRISQGEKIPFFQDDIFFSGFAIEARINAEDPQKNFQPVPGKIEKYFPPGGQGIFLHSFLHEGQEIYPYFDSLLAKLISWGKTREEAISKLKGALEELIIEGIPTTIPLSKAILENKDFLKGNFTTNFIEKSGILQRILPPQRRILKRREMEEKEIAEIIFQVYRTIKKSEKISAEKETPSNWLMSERLKMFDES</sequence>
<dbReference type="InterPro" id="IPR005479">
    <property type="entry name" value="CPAse_ATP-bd"/>
</dbReference>
<dbReference type="InterPro" id="IPR005481">
    <property type="entry name" value="BC-like_N"/>
</dbReference>
<evidence type="ECO:0000256" key="3">
    <source>
        <dbReference type="ARBA" id="ARBA00022598"/>
    </source>
</evidence>
<keyword evidence="4 7" id="KW-0547">Nucleotide-binding</keyword>
<dbReference type="PANTHER" id="PTHR48095">
    <property type="entry name" value="PYRUVATE CARBOXYLASE SUBUNIT A"/>
    <property type="match status" value="1"/>
</dbReference>
<dbReference type="InterPro" id="IPR011054">
    <property type="entry name" value="Rudment_hybrid_motif"/>
</dbReference>
<dbReference type="Pfam" id="PF00289">
    <property type="entry name" value="Biotin_carb_N"/>
    <property type="match status" value="1"/>
</dbReference>
<comment type="function">
    <text evidence="1">This protein is a component of the acetyl coenzyme A carboxylase complex; first, biotin carboxylase catalyzes the carboxylation of the carrier protein and then the transcarboxylase transfers the carboxyl group to form malonyl-CoA.</text>
</comment>
<dbReference type="Proteomes" id="UP000230215">
    <property type="component" value="Unassembled WGS sequence"/>
</dbReference>
<evidence type="ECO:0000313" key="11">
    <source>
        <dbReference type="Proteomes" id="UP000230215"/>
    </source>
</evidence>
<dbReference type="GO" id="GO:0004075">
    <property type="term" value="F:biotin carboxylase activity"/>
    <property type="evidence" value="ECO:0007669"/>
    <property type="project" value="UniProtKB-EC"/>
</dbReference>
<keyword evidence="3 10" id="KW-0436">Ligase</keyword>
<dbReference type="SUPFAM" id="SSF51246">
    <property type="entry name" value="Rudiment single hybrid motif"/>
    <property type="match status" value="1"/>
</dbReference>
<dbReference type="Pfam" id="PF02786">
    <property type="entry name" value="CPSase_L_D2"/>
    <property type="match status" value="1"/>
</dbReference>
<evidence type="ECO:0000256" key="6">
    <source>
        <dbReference type="ARBA" id="ARBA00048600"/>
    </source>
</evidence>
<dbReference type="SUPFAM" id="SSF56059">
    <property type="entry name" value="Glutathione synthetase ATP-binding domain-like"/>
    <property type="match status" value="1"/>
</dbReference>
<reference evidence="11" key="1">
    <citation type="submission" date="2017-09" db="EMBL/GenBank/DDBJ databases">
        <title>Depth-based differentiation of microbial function through sediment-hosted aquifers and enrichment of novel symbionts in the deep terrestrial subsurface.</title>
        <authorList>
            <person name="Probst A.J."/>
            <person name="Ladd B."/>
            <person name="Jarett J.K."/>
            <person name="Geller-Mcgrath D.E."/>
            <person name="Sieber C.M.K."/>
            <person name="Emerson J.B."/>
            <person name="Anantharaman K."/>
            <person name="Thomas B.C."/>
            <person name="Malmstrom R."/>
            <person name="Stieglmeier M."/>
            <person name="Klingl A."/>
            <person name="Woyke T."/>
            <person name="Ryan C.M."/>
            <person name="Banfield J.F."/>
        </authorList>
    </citation>
    <scope>NUCLEOTIDE SEQUENCE [LARGE SCALE GENOMIC DNA]</scope>
</reference>
<comment type="catalytic activity">
    <reaction evidence="6">
        <text>N(6)-biotinyl-L-lysyl-[protein] + hydrogencarbonate + ATP = N(6)-carboxybiotinyl-L-lysyl-[protein] + ADP + phosphate + H(+)</text>
        <dbReference type="Rhea" id="RHEA:13501"/>
        <dbReference type="Rhea" id="RHEA-COMP:10505"/>
        <dbReference type="Rhea" id="RHEA-COMP:10506"/>
        <dbReference type="ChEBI" id="CHEBI:15378"/>
        <dbReference type="ChEBI" id="CHEBI:17544"/>
        <dbReference type="ChEBI" id="CHEBI:30616"/>
        <dbReference type="ChEBI" id="CHEBI:43474"/>
        <dbReference type="ChEBI" id="CHEBI:83144"/>
        <dbReference type="ChEBI" id="CHEBI:83145"/>
        <dbReference type="ChEBI" id="CHEBI:456216"/>
        <dbReference type="EC" id="6.3.4.14"/>
    </reaction>
</comment>
<evidence type="ECO:0000259" key="8">
    <source>
        <dbReference type="PROSITE" id="PS50975"/>
    </source>
</evidence>
<organism evidence="10 11">
    <name type="scientific">Candidatus Nealsonbacteria bacterium CG15_BIG_FIL_POST_REV_8_21_14_020_37_12</name>
    <dbReference type="NCBI Taxonomy" id="1974716"/>
    <lineage>
        <taxon>Bacteria</taxon>
        <taxon>Candidatus Nealsoniibacteriota</taxon>
    </lineage>
</organism>
<dbReference type="InterPro" id="IPR011764">
    <property type="entry name" value="Biotin_carboxylation_dom"/>
</dbReference>
<dbReference type="InterPro" id="IPR051602">
    <property type="entry name" value="ACC_Biotin_Carboxylase"/>
</dbReference>
<dbReference type="GO" id="GO:0005524">
    <property type="term" value="F:ATP binding"/>
    <property type="evidence" value="ECO:0007669"/>
    <property type="project" value="UniProtKB-UniRule"/>
</dbReference>
<dbReference type="EMBL" id="PFGB01000045">
    <property type="protein sequence ID" value="PIW35007.1"/>
    <property type="molecule type" value="Genomic_DNA"/>
</dbReference>
<dbReference type="EC" id="6.3.4.14" evidence="2"/>